<accession>A0A0Q0XD94</accession>
<dbReference type="OrthoDB" id="7029527at2"/>
<keyword evidence="3" id="KW-0176">Collagen</keyword>
<evidence type="ECO:0000256" key="2">
    <source>
        <dbReference type="SAM" id="SignalP"/>
    </source>
</evidence>
<feature type="region of interest" description="Disordered" evidence="1">
    <location>
        <begin position="205"/>
        <end position="252"/>
    </location>
</feature>
<keyword evidence="2" id="KW-0732">Signal</keyword>
<dbReference type="RefSeq" id="WP_055100994.1">
    <property type="nucleotide sequence ID" value="NZ_LLWH01000001.1"/>
</dbReference>
<dbReference type="Proteomes" id="UP000050342">
    <property type="component" value="Unassembled WGS sequence"/>
</dbReference>
<evidence type="ECO:0000256" key="1">
    <source>
        <dbReference type="SAM" id="MobiDB-lite"/>
    </source>
</evidence>
<sequence length="252" mass="25298">MRKLWIAAALCSPFAQADVVQVEANSMMRLPANVAVLKLERLNVADYGTLLIPASVSQVDIDQLHLGRESRIVIVPAERSIELRVANAELEDGSQISTRGAPGSFERPASPGRDLNLRIESLRAAQLSIDARGGTGAPGYAGLDGGNGAEPGCTWGAAGAGANGSDGGNGHQGAAGAQVRVELPGDFADEQIKVLVDGGAGGKAGAAGRAGAGGKSKGCVVYRTDGGKSGRPGLSGQPGEAGPAGAVSVQRL</sequence>
<feature type="compositionally biased region" description="Gly residues" evidence="1">
    <location>
        <begin position="205"/>
        <end position="216"/>
    </location>
</feature>
<protein>
    <submittedName>
        <fullName evidence="3">Collagen pro alpha-chain</fullName>
    </submittedName>
</protein>
<keyword evidence="4" id="KW-1185">Reference proteome</keyword>
<evidence type="ECO:0000313" key="3">
    <source>
        <dbReference type="EMBL" id="KQB55649.1"/>
    </source>
</evidence>
<gene>
    <name evidence="3" type="ORF">AQS70_00515</name>
</gene>
<reference evidence="3 4" key="1">
    <citation type="submission" date="2015-10" db="EMBL/GenBank/DDBJ databases">
        <title>Pseudomonas helleri sp. nov. and Pseudomonas weihenstephanensis sp. nov., isolated from raw cows milk.</title>
        <authorList>
            <person name="Von Neubeck M."/>
            <person name="Huptas C."/>
            <person name="Wenning M."/>
            <person name="Scherer S."/>
        </authorList>
    </citation>
    <scope>NUCLEOTIDE SEQUENCE [LARGE SCALE GENOMIC DNA]</scope>
    <source>
        <strain evidence="3 4">BSTT44</strain>
    </source>
</reference>
<evidence type="ECO:0000313" key="4">
    <source>
        <dbReference type="Proteomes" id="UP000050342"/>
    </source>
</evidence>
<proteinExistence type="predicted"/>
<dbReference type="AlphaFoldDB" id="A0A0Q0XD94"/>
<feature type="signal peptide" evidence="2">
    <location>
        <begin position="1"/>
        <end position="17"/>
    </location>
</feature>
<comment type="caution">
    <text evidence="3">The sequence shown here is derived from an EMBL/GenBank/DDBJ whole genome shotgun (WGS) entry which is preliminary data.</text>
</comment>
<organism evidence="3 4">
    <name type="scientific">Pseudomonas endophytica</name>
    <dbReference type="NCBI Taxonomy" id="1563157"/>
    <lineage>
        <taxon>Bacteria</taxon>
        <taxon>Pseudomonadati</taxon>
        <taxon>Pseudomonadota</taxon>
        <taxon>Gammaproteobacteria</taxon>
        <taxon>Pseudomonadales</taxon>
        <taxon>Pseudomonadaceae</taxon>
        <taxon>Pseudomonas</taxon>
    </lineage>
</organism>
<dbReference type="EMBL" id="LLWH01000001">
    <property type="protein sequence ID" value="KQB55649.1"/>
    <property type="molecule type" value="Genomic_DNA"/>
</dbReference>
<name>A0A0Q0XD94_9PSED</name>
<feature type="chain" id="PRO_5006186439" evidence="2">
    <location>
        <begin position="18"/>
        <end position="252"/>
    </location>
</feature>
<dbReference type="STRING" id="1563157.AQS70_00515"/>